<dbReference type="InterPro" id="IPR001296">
    <property type="entry name" value="Glyco_trans_1"/>
</dbReference>
<proteinExistence type="predicted"/>
<evidence type="ECO:0000313" key="2">
    <source>
        <dbReference type="EMBL" id="WLR42789.1"/>
    </source>
</evidence>
<dbReference type="Proteomes" id="UP001197974">
    <property type="component" value="Chromosome"/>
</dbReference>
<dbReference type="EC" id="2.4.-.-" evidence="2"/>
<sequence length="427" mass="49433">MKKKILFTLYDLEIGGIERSFINMLNSFDYQKYEIDILLFNHKGELLEAIPEKANLITQKKELTVFRKPLKQCLKEGHIIASLCRMIAKVVANRQAKKRRLIEGGGYIQMQLALKYSLFFLSKLEKKYDIAISYAWPHDYVATKVSAEKKIAWIHTDYSNLEINNKQDYRIWSRFNHIISISEKCTTSFLSTYPSLKGRITEIENINSPALIKKMAHQFESKELNRESFNIVSVGRLSYAKGYDMAIEAMKQLKLRGFSNIKWYVVGYGTEEKNLKEQINEAQLHNEFILLGKKTNPYPYIHACDVYIQPSRYEGKAVTVTEAKILSKPIVITDYPTAKSQLVSGEEGIICPLSIEGIADEIEKLYKDDVRREQYSLNLSKKDFSNLQELEKLYFLFGEKIDGSVNGLMRGKEQIDESERRYSSLQQ</sequence>
<gene>
    <name evidence="2" type="ORF">LC087_00645</name>
</gene>
<keyword evidence="2" id="KW-0328">Glycosyltransferase</keyword>
<name>A0ABY9JTS1_9BACI</name>
<dbReference type="PANTHER" id="PTHR12526:SF630">
    <property type="entry name" value="GLYCOSYLTRANSFERASE"/>
    <property type="match status" value="1"/>
</dbReference>
<evidence type="ECO:0000259" key="1">
    <source>
        <dbReference type="Pfam" id="PF00534"/>
    </source>
</evidence>
<keyword evidence="3" id="KW-1185">Reference proteome</keyword>
<evidence type="ECO:0000313" key="3">
    <source>
        <dbReference type="Proteomes" id="UP001197974"/>
    </source>
</evidence>
<dbReference type="CDD" id="cd03811">
    <property type="entry name" value="GT4_GT28_WabH-like"/>
    <property type="match status" value="1"/>
</dbReference>
<feature type="domain" description="Glycosyl transferase family 1" evidence="1">
    <location>
        <begin position="218"/>
        <end position="376"/>
    </location>
</feature>
<organism evidence="2 3">
    <name type="scientific">Bacillus carboniphilus</name>
    <dbReference type="NCBI Taxonomy" id="86663"/>
    <lineage>
        <taxon>Bacteria</taxon>
        <taxon>Bacillati</taxon>
        <taxon>Bacillota</taxon>
        <taxon>Bacilli</taxon>
        <taxon>Bacillales</taxon>
        <taxon>Bacillaceae</taxon>
        <taxon>Bacillus</taxon>
    </lineage>
</organism>
<dbReference type="GO" id="GO:0016757">
    <property type="term" value="F:glycosyltransferase activity"/>
    <property type="evidence" value="ECO:0007669"/>
    <property type="project" value="UniProtKB-KW"/>
</dbReference>
<dbReference type="EMBL" id="CP129013">
    <property type="protein sequence ID" value="WLR42789.1"/>
    <property type="molecule type" value="Genomic_DNA"/>
</dbReference>
<dbReference type="SUPFAM" id="SSF53756">
    <property type="entry name" value="UDP-Glycosyltransferase/glycogen phosphorylase"/>
    <property type="match status" value="1"/>
</dbReference>
<dbReference type="Pfam" id="PF00534">
    <property type="entry name" value="Glycos_transf_1"/>
    <property type="match status" value="1"/>
</dbReference>
<accession>A0ABY9JTS1</accession>
<dbReference type="PANTHER" id="PTHR12526">
    <property type="entry name" value="GLYCOSYLTRANSFERASE"/>
    <property type="match status" value="1"/>
</dbReference>
<keyword evidence="2" id="KW-0808">Transferase</keyword>
<dbReference type="Gene3D" id="3.40.50.2000">
    <property type="entry name" value="Glycogen Phosphorylase B"/>
    <property type="match status" value="2"/>
</dbReference>
<protein>
    <submittedName>
        <fullName evidence="2">Glycosyltransferase</fullName>
        <ecNumber evidence="2">2.4.-.-</ecNumber>
    </submittedName>
</protein>
<reference evidence="2 3" key="1">
    <citation type="submission" date="2023-06" db="EMBL/GenBank/DDBJ databases">
        <title>Five Gram-positive bacteria isolated from mangrove sediments in Shenzhen, Guangdong, China.</title>
        <authorList>
            <person name="Yu S."/>
            <person name="Zheng W."/>
            <person name="Huang Y."/>
        </authorList>
    </citation>
    <scope>NUCLEOTIDE SEQUENCE [LARGE SCALE GENOMIC DNA]</scope>
    <source>
        <strain evidence="2 3">SaN35-3</strain>
    </source>
</reference>
<dbReference type="RefSeq" id="WP_226539384.1">
    <property type="nucleotide sequence ID" value="NZ_CP129013.1"/>
</dbReference>